<name>A0ABD3PAZ3_9STRA</name>
<reference evidence="1 2" key="1">
    <citation type="journal article" date="2020" name="G3 (Bethesda)">
        <title>Improved Reference Genome for Cyclotella cryptica CCMP332, a Model for Cell Wall Morphogenesis, Salinity Adaptation, and Lipid Production in Diatoms (Bacillariophyta).</title>
        <authorList>
            <person name="Roberts W.R."/>
            <person name="Downey K.M."/>
            <person name="Ruck E.C."/>
            <person name="Traller J.C."/>
            <person name="Alverson A.J."/>
        </authorList>
    </citation>
    <scope>NUCLEOTIDE SEQUENCE [LARGE SCALE GENOMIC DNA]</scope>
    <source>
        <strain evidence="1 2">CCMP332</strain>
    </source>
</reference>
<dbReference type="EMBL" id="JABMIG020000227">
    <property type="protein sequence ID" value="KAL3784889.1"/>
    <property type="molecule type" value="Genomic_DNA"/>
</dbReference>
<gene>
    <name evidence="1" type="ORF">HJC23_012492</name>
</gene>
<organism evidence="1 2">
    <name type="scientific">Cyclotella cryptica</name>
    <dbReference type="NCBI Taxonomy" id="29204"/>
    <lineage>
        <taxon>Eukaryota</taxon>
        <taxon>Sar</taxon>
        <taxon>Stramenopiles</taxon>
        <taxon>Ochrophyta</taxon>
        <taxon>Bacillariophyta</taxon>
        <taxon>Coscinodiscophyceae</taxon>
        <taxon>Thalassiosirophycidae</taxon>
        <taxon>Stephanodiscales</taxon>
        <taxon>Stephanodiscaceae</taxon>
        <taxon>Cyclotella</taxon>
    </lineage>
</organism>
<accession>A0ABD3PAZ3</accession>
<protein>
    <submittedName>
        <fullName evidence="1">Uncharacterized protein</fullName>
    </submittedName>
</protein>
<keyword evidence="2" id="KW-1185">Reference proteome</keyword>
<dbReference type="AlphaFoldDB" id="A0ABD3PAZ3"/>
<comment type="caution">
    <text evidence="1">The sequence shown here is derived from an EMBL/GenBank/DDBJ whole genome shotgun (WGS) entry which is preliminary data.</text>
</comment>
<dbReference type="Proteomes" id="UP001516023">
    <property type="component" value="Unassembled WGS sequence"/>
</dbReference>
<evidence type="ECO:0000313" key="1">
    <source>
        <dbReference type="EMBL" id="KAL3784889.1"/>
    </source>
</evidence>
<evidence type="ECO:0000313" key="2">
    <source>
        <dbReference type="Proteomes" id="UP001516023"/>
    </source>
</evidence>
<sequence length="104" mass="11244">MVFQSNDESDLVYPNLTNCQITASNALVLAANNSLPPPPPPFSTSRAEALLGKPALERYDFKVEREILARNKSRGGKSSISNNSGDIEHASVEVTLSDLKDALE</sequence>
<proteinExistence type="predicted"/>